<protein>
    <submittedName>
        <fullName evidence="3">Putative transposase of IS4/5 family DUF4096</fullName>
    </submittedName>
</protein>
<proteinExistence type="predicted"/>
<gene>
    <name evidence="3" type="ORF">DFR34_1172</name>
</gene>
<dbReference type="PANTHER" id="PTHR30007">
    <property type="entry name" value="PHP DOMAIN PROTEIN"/>
    <property type="match status" value="1"/>
</dbReference>
<feature type="domain" description="Transposase IS4-like" evidence="2">
    <location>
        <begin position="47"/>
        <end position="220"/>
    </location>
</feature>
<evidence type="ECO:0000313" key="4">
    <source>
        <dbReference type="Proteomes" id="UP000247555"/>
    </source>
</evidence>
<dbReference type="GO" id="GO:0004803">
    <property type="term" value="F:transposase activity"/>
    <property type="evidence" value="ECO:0007669"/>
    <property type="project" value="InterPro"/>
</dbReference>
<reference evidence="3 4" key="1">
    <citation type="submission" date="2018-05" db="EMBL/GenBank/DDBJ databases">
        <title>Genomic Encyclopedia of Type Strains, Phase IV (KMG-IV): sequencing the most valuable type-strain genomes for metagenomic binning, comparative biology and taxonomic classification.</title>
        <authorList>
            <person name="Goeker M."/>
        </authorList>
    </citation>
    <scope>NUCLEOTIDE SEQUENCE [LARGE SCALE GENOMIC DNA]</scope>
    <source>
        <strain evidence="3 4">DSM 29661</strain>
    </source>
</reference>
<keyword evidence="4" id="KW-1185">Reference proteome</keyword>
<feature type="region of interest" description="Disordered" evidence="1">
    <location>
        <begin position="46"/>
        <end position="71"/>
    </location>
</feature>
<evidence type="ECO:0000256" key="1">
    <source>
        <dbReference type="SAM" id="MobiDB-lite"/>
    </source>
</evidence>
<organism evidence="3 4">
    <name type="scientific">Rivihabitans pingtungensis</name>
    <dbReference type="NCBI Taxonomy" id="1054498"/>
    <lineage>
        <taxon>Bacteria</taxon>
        <taxon>Pseudomonadati</taxon>
        <taxon>Pseudomonadota</taxon>
        <taxon>Betaproteobacteria</taxon>
        <taxon>Neisseriales</taxon>
        <taxon>Aquaspirillaceae</taxon>
        <taxon>Rivihabitans</taxon>
    </lineage>
</organism>
<dbReference type="GO" id="GO:0006313">
    <property type="term" value="P:DNA transposition"/>
    <property type="evidence" value="ECO:0007669"/>
    <property type="project" value="InterPro"/>
</dbReference>
<evidence type="ECO:0000313" key="3">
    <source>
        <dbReference type="EMBL" id="PXX77398.1"/>
    </source>
</evidence>
<dbReference type="Pfam" id="PF01609">
    <property type="entry name" value="DDE_Tnp_1"/>
    <property type="match status" value="1"/>
</dbReference>
<dbReference type="PANTHER" id="PTHR30007:SF0">
    <property type="entry name" value="TRANSPOSASE"/>
    <property type="match status" value="1"/>
</dbReference>
<dbReference type="AlphaFoldDB" id="A0A318KL77"/>
<feature type="compositionally biased region" description="Polar residues" evidence="1">
    <location>
        <begin position="52"/>
        <end position="62"/>
    </location>
</feature>
<name>A0A318KL77_9NEIS</name>
<accession>A0A318KL77</accession>
<dbReference type="EMBL" id="QJKI01000017">
    <property type="protein sequence ID" value="PXX77398.1"/>
    <property type="molecule type" value="Genomic_DNA"/>
</dbReference>
<sequence>MLPSDFPRWQNVYRTFRRWSEQGKFEQMHDRLRALWRERVKRNDEPTAAVLDSQSTRSSPQGGDTGFDAGKKVKGRKRHLVVDTLGLLLAVSVTAASVQDRDGASPVVSKMVAKYSTIKTLFVDSAYAGKCAQLISHCHNIRAQVVRHPANRNVGRWVNDKQADLFTVEADAQGFVVQPKRWVVEHSHAWIERSRRLIMHHDRLSQIAETWVWLAGARLLLCRLTTEFL</sequence>
<evidence type="ECO:0000259" key="2">
    <source>
        <dbReference type="Pfam" id="PF01609"/>
    </source>
</evidence>
<comment type="caution">
    <text evidence="3">The sequence shown here is derived from an EMBL/GenBank/DDBJ whole genome shotgun (WGS) entry which is preliminary data.</text>
</comment>
<dbReference type="InterPro" id="IPR002559">
    <property type="entry name" value="Transposase_11"/>
</dbReference>
<dbReference type="Proteomes" id="UP000247555">
    <property type="component" value="Unassembled WGS sequence"/>
</dbReference>
<dbReference type="GO" id="GO:0003677">
    <property type="term" value="F:DNA binding"/>
    <property type="evidence" value="ECO:0007669"/>
    <property type="project" value="InterPro"/>
</dbReference>
<dbReference type="NCBIfam" id="NF033580">
    <property type="entry name" value="transpos_IS5_3"/>
    <property type="match status" value="1"/>
</dbReference>